<evidence type="ECO:0000313" key="4">
    <source>
        <dbReference type="Proteomes" id="UP000466997"/>
    </source>
</evidence>
<dbReference type="SUPFAM" id="SSF56317">
    <property type="entry name" value="Carbon-nitrogen hydrolase"/>
    <property type="match status" value="1"/>
</dbReference>
<dbReference type="InterPro" id="IPR050345">
    <property type="entry name" value="Aliph_Amidase/BUP"/>
</dbReference>
<reference evidence="3 4" key="1">
    <citation type="journal article" date="2019" name="Emerg. Microbes Infect.">
        <title>Comprehensive subspecies identification of 175 nontuberculous mycobacteria species based on 7547 genomic profiles.</title>
        <authorList>
            <person name="Matsumoto Y."/>
            <person name="Kinjo T."/>
            <person name="Motooka D."/>
            <person name="Nabeya D."/>
            <person name="Jung N."/>
            <person name="Uechi K."/>
            <person name="Horii T."/>
            <person name="Iida T."/>
            <person name="Fujita J."/>
            <person name="Nakamura S."/>
        </authorList>
    </citation>
    <scope>NUCLEOTIDE SEQUENCE [LARGE SCALE GENOMIC DNA]</scope>
    <source>
        <strain evidence="3 4">JCM 6391</strain>
    </source>
</reference>
<sequence length="309" mass="33523">MIMVLAAAVQLEAVLGDVSANLAACERLADEAGRAGAEVIALPEFFTTGIGFDESLATAALPPDGAATVLLTALARRHRALVGGSFLCRDPDGHVRNAYLLADPDGVVGRHDKDLPTMWENAFYTTGDDDGVLAAAGPTVGAAVCWELMRTQTVRRLRGRVDLMMTGSGWWSIPRWVPHRLFDRLERNNAGTARRAAASFAQYVGAPMVHAAHAGTLTCAMPWLPLTYRGHFEGATLIAAADGTVVAERRADEGAGIVLGEITLGRQPPRLDPPAGFWLHRRGTLPTAVWHYQRWHGRRWYRHHVVQAT</sequence>
<feature type="domain" description="CN hydrolase" evidence="2">
    <location>
        <begin position="4"/>
        <end position="264"/>
    </location>
</feature>
<keyword evidence="1" id="KW-0378">Hydrolase</keyword>
<dbReference type="PANTHER" id="PTHR43674">
    <property type="entry name" value="NITRILASE C965.09-RELATED"/>
    <property type="match status" value="1"/>
</dbReference>
<evidence type="ECO:0000259" key="2">
    <source>
        <dbReference type="PROSITE" id="PS50263"/>
    </source>
</evidence>
<dbReference type="InterPro" id="IPR036526">
    <property type="entry name" value="C-N_Hydrolase_sf"/>
</dbReference>
<dbReference type="EMBL" id="AP022562">
    <property type="protein sequence ID" value="BBX11371.1"/>
    <property type="molecule type" value="Genomic_DNA"/>
</dbReference>
<proteinExistence type="predicted"/>
<keyword evidence="4" id="KW-1185">Reference proteome</keyword>
<dbReference type="PANTHER" id="PTHR43674:SF2">
    <property type="entry name" value="BETA-UREIDOPROPIONASE"/>
    <property type="match status" value="1"/>
</dbReference>
<dbReference type="Pfam" id="PF00795">
    <property type="entry name" value="CN_hydrolase"/>
    <property type="match status" value="1"/>
</dbReference>
<protein>
    <recommendedName>
        <fullName evidence="2">CN hydrolase domain-containing protein</fullName>
    </recommendedName>
</protein>
<dbReference type="InterPro" id="IPR003010">
    <property type="entry name" value="C-N_Hydrolase"/>
</dbReference>
<accession>A0A7I7JJH1</accession>
<dbReference type="CDD" id="cd07197">
    <property type="entry name" value="nitrilase"/>
    <property type="match status" value="1"/>
</dbReference>
<dbReference type="Proteomes" id="UP000466997">
    <property type="component" value="Chromosome"/>
</dbReference>
<name>A0A7I7JJH1_9MYCO</name>
<dbReference type="GO" id="GO:0016811">
    <property type="term" value="F:hydrolase activity, acting on carbon-nitrogen (but not peptide) bonds, in linear amides"/>
    <property type="evidence" value="ECO:0007669"/>
    <property type="project" value="UniProtKB-ARBA"/>
</dbReference>
<evidence type="ECO:0000256" key="1">
    <source>
        <dbReference type="ARBA" id="ARBA00022801"/>
    </source>
</evidence>
<dbReference type="PROSITE" id="PS50263">
    <property type="entry name" value="CN_HYDROLASE"/>
    <property type="match status" value="1"/>
</dbReference>
<evidence type="ECO:0000313" key="3">
    <source>
        <dbReference type="EMBL" id="BBX11371.1"/>
    </source>
</evidence>
<organism evidence="3 4">
    <name type="scientific">Mycobacterium novum</name>
    <dbReference type="NCBI Taxonomy" id="2492438"/>
    <lineage>
        <taxon>Bacteria</taxon>
        <taxon>Bacillati</taxon>
        <taxon>Actinomycetota</taxon>
        <taxon>Actinomycetes</taxon>
        <taxon>Mycobacteriales</taxon>
        <taxon>Mycobacteriaceae</taxon>
        <taxon>Mycobacterium</taxon>
    </lineage>
</organism>
<gene>
    <name evidence="3" type="ORF">MNVM_04520</name>
</gene>
<dbReference type="Gene3D" id="3.60.110.10">
    <property type="entry name" value="Carbon-nitrogen hydrolase"/>
    <property type="match status" value="1"/>
</dbReference>
<dbReference type="AlphaFoldDB" id="A0A7I7JJH1"/>
<dbReference type="KEGG" id="mnm:MNVM_04520"/>